<keyword evidence="2" id="KW-0238">DNA-binding</keyword>
<dbReference type="GO" id="GO:0003677">
    <property type="term" value="F:DNA binding"/>
    <property type="evidence" value="ECO:0007669"/>
    <property type="project" value="UniProtKB-KW"/>
</dbReference>
<feature type="region of interest" description="Disordered" evidence="1">
    <location>
        <begin position="76"/>
        <end position="102"/>
    </location>
</feature>
<name>A0A7D4BS66_9EURY</name>
<accession>A0A7D4BS66</accession>
<organism evidence="2 3">
    <name type="scientific">Halorubrum salinarum</name>
    <dbReference type="NCBI Taxonomy" id="2739057"/>
    <lineage>
        <taxon>Archaea</taxon>
        <taxon>Methanobacteriati</taxon>
        <taxon>Methanobacteriota</taxon>
        <taxon>Stenosarchaea group</taxon>
        <taxon>Halobacteria</taxon>
        <taxon>Halobacteriales</taxon>
        <taxon>Haloferacaceae</taxon>
        <taxon>Halorubrum</taxon>
    </lineage>
</organism>
<dbReference type="AlphaFoldDB" id="A0A7D4BS66"/>
<reference evidence="2 3" key="1">
    <citation type="submission" date="2020-05" db="EMBL/GenBank/DDBJ databases">
        <title>Halorubrum RHB-C sp.nov., an extremely halophilic archaeon isolated from solar salt farm.</title>
        <authorList>
            <person name="Ho H."/>
            <person name="Danganan R.E."/>
            <person name="Dedeles G.R."/>
            <person name="Kim S.-G."/>
        </authorList>
    </citation>
    <scope>NUCLEOTIDE SEQUENCE [LARGE SCALE GENOMIC DNA]</scope>
    <source>
        <strain evidence="2 3">RHB-C</strain>
        <plasmid evidence="3">phar01</plasmid>
    </source>
</reference>
<gene>
    <name evidence="2" type="ORF">HPS36_15650</name>
</gene>
<protein>
    <submittedName>
        <fullName evidence="2">AbrB/MazE/SpoVT family DNA-binding domain-containing protein</fullName>
    </submittedName>
</protein>
<evidence type="ECO:0000313" key="2">
    <source>
        <dbReference type="EMBL" id="QKG94317.1"/>
    </source>
</evidence>
<dbReference type="EMBL" id="CP053942">
    <property type="protein sequence ID" value="QKG94317.1"/>
    <property type="molecule type" value="Genomic_DNA"/>
</dbReference>
<dbReference type="GeneID" id="55596466"/>
<dbReference type="KEGG" id="hsai:HPS36_15650"/>
<feature type="compositionally biased region" description="Basic and acidic residues" evidence="1">
    <location>
        <begin position="90"/>
        <end position="102"/>
    </location>
</feature>
<keyword evidence="2" id="KW-0614">Plasmid</keyword>
<keyword evidence="3" id="KW-1185">Reference proteome</keyword>
<evidence type="ECO:0000313" key="3">
    <source>
        <dbReference type="Proteomes" id="UP000505020"/>
    </source>
</evidence>
<sequence>MDDGESTETTGFDPDNAELVETVSVSASGDVMLPDQVCETLGLDPPGLVAFHESETGEVFIRRVPSPSEMRGFASRNAAATDDTPASELLRAKRNSEQRDHS</sequence>
<dbReference type="Proteomes" id="UP000505020">
    <property type="component" value="Plasmid pHAR01"/>
</dbReference>
<geneLocation type="plasmid" evidence="3">
    <name>phar01</name>
</geneLocation>
<evidence type="ECO:0000256" key="1">
    <source>
        <dbReference type="SAM" id="MobiDB-lite"/>
    </source>
</evidence>
<dbReference type="RefSeq" id="WP_173230901.1">
    <property type="nucleotide sequence ID" value="NZ_CP053942.1"/>
</dbReference>
<proteinExistence type="predicted"/>